<dbReference type="EMBL" id="JANBUP010004025">
    <property type="protein sequence ID" value="KAJ2795064.1"/>
    <property type="molecule type" value="Genomic_DNA"/>
</dbReference>
<dbReference type="Proteomes" id="UP001140096">
    <property type="component" value="Unassembled WGS sequence"/>
</dbReference>
<organism evidence="1 2">
    <name type="scientific">Coemansia furcata</name>
    <dbReference type="NCBI Taxonomy" id="417177"/>
    <lineage>
        <taxon>Eukaryota</taxon>
        <taxon>Fungi</taxon>
        <taxon>Fungi incertae sedis</taxon>
        <taxon>Zoopagomycota</taxon>
        <taxon>Kickxellomycotina</taxon>
        <taxon>Kickxellomycetes</taxon>
        <taxon>Kickxellales</taxon>
        <taxon>Kickxellaceae</taxon>
        <taxon>Coemansia</taxon>
    </lineage>
</organism>
<reference evidence="1" key="1">
    <citation type="submission" date="2022-07" db="EMBL/GenBank/DDBJ databases">
        <title>Phylogenomic reconstructions and comparative analyses of Kickxellomycotina fungi.</title>
        <authorList>
            <person name="Reynolds N.K."/>
            <person name="Stajich J.E."/>
            <person name="Barry K."/>
            <person name="Grigoriev I.V."/>
            <person name="Crous P."/>
            <person name="Smith M.E."/>
        </authorList>
    </citation>
    <scope>NUCLEOTIDE SEQUENCE</scope>
    <source>
        <strain evidence="1">CBS 102833</strain>
    </source>
</reference>
<gene>
    <name evidence="1" type="ORF">H4S07_006582</name>
</gene>
<accession>A0ACC1KUQ5</accession>
<sequence length="383" mass="42471">ELGVARDTGVASGDTVIVFAPDLTPKEAARIREAELEKKLRQNQLPAWHIWSTVSGVQMVVDQKITPEARLRHLRYGEGQAWRNSSWNRRERERARTAARELDEQLRALADGQGDRAEAREEQDEAKREGFYARFYAAVAQRVGMQLPHDPREGYQLLLDQLAKDEELERAEIERRRLDMEKAEKERKDAEAAHAAERSANGALGGSFRPRSKFHPYRHGRGGYRSSRRNAPRLFEFVDAEPGAPAPAPAPTLAVAGKGARKEKAGVVPSGSDHEMLSQSTVTDGADMDVCEVPLPPNAYTDGLYALSLADRRKLGLVDDGSLDAVPDEPLLGGAVPDVDIYVGGRVKAISSITSDDEGEMSIGEYTDYWNAWHRLRENIPLA</sequence>
<evidence type="ECO:0000313" key="1">
    <source>
        <dbReference type="EMBL" id="KAJ2795064.1"/>
    </source>
</evidence>
<evidence type="ECO:0000313" key="2">
    <source>
        <dbReference type="Proteomes" id="UP001140096"/>
    </source>
</evidence>
<comment type="caution">
    <text evidence="1">The sequence shown here is derived from an EMBL/GenBank/DDBJ whole genome shotgun (WGS) entry which is preliminary data.</text>
</comment>
<protein>
    <submittedName>
        <fullName evidence="1">Uncharacterized protein</fullName>
    </submittedName>
</protein>
<feature type="non-terminal residue" evidence="1">
    <location>
        <position position="1"/>
    </location>
</feature>
<name>A0ACC1KUQ5_9FUNG</name>
<proteinExistence type="predicted"/>
<keyword evidence="2" id="KW-1185">Reference proteome</keyword>